<sequence>MSDWHLYLIRDRDQRLYTGISRDVERRLVMHQNGTGARALRGRGPLTLVWRSAVISHREALRLEYAIKQWPKARKEALIRGEVGLPELA</sequence>
<dbReference type="Gene3D" id="3.40.1440.10">
    <property type="entry name" value="GIY-YIG endonuclease"/>
    <property type="match status" value="1"/>
</dbReference>
<protein>
    <submittedName>
        <fullName evidence="3">GIY-YIG nuclease family protein</fullName>
    </submittedName>
</protein>
<dbReference type="SUPFAM" id="SSF82771">
    <property type="entry name" value="GIY-YIG endonuclease"/>
    <property type="match status" value="1"/>
</dbReference>
<accession>A0ABV8CIR9</accession>
<reference evidence="4" key="1">
    <citation type="journal article" date="2019" name="Int. J. Syst. Evol. Microbiol.">
        <title>The Global Catalogue of Microorganisms (GCM) 10K type strain sequencing project: providing services to taxonomists for standard genome sequencing and annotation.</title>
        <authorList>
            <consortium name="The Broad Institute Genomics Platform"/>
            <consortium name="The Broad Institute Genome Sequencing Center for Infectious Disease"/>
            <person name="Wu L."/>
            <person name="Ma J."/>
        </authorList>
    </citation>
    <scope>NUCLEOTIDE SEQUENCE [LARGE SCALE GENOMIC DNA]</scope>
    <source>
        <strain evidence="4">CCUG 54939</strain>
    </source>
</reference>
<dbReference type="PANTHER" id="PTHR34477:SF1">
    <property type="entry name" value="UPF0213 PROTEIN YHBQ"/>
    <property type="match status" value="1"/>
</dbReference>
<dbReference type="InterPro" id="IPR035901">
    <property type="entry name" value="GIY-YIG_endonuc_sf"/>
</dbReference>
<dbReference type="CDD" id="cd10456">
    <property type="entry name" value="GIY-YIG_UPF0213"/>
    <property type="match status" value="1"/>
</dbReference>
<dbReference type="Proteomes" id="UP001595692">
    <property type="component" value="Unassembled WGS sequence"/>
</dbReference>
<dbReference type="RefSeq" id="WP_377149675.1">
    <property type="nucleotide sequence ID" value="NZ_JBHSAF010000001.1"/>
</dbReference>
<evidence type="ECO:0000313" key="4">
    <source>
        <dbReference type="Proteomes" id="UP001595692"/>
    </source>
</evidence>
<evidence type="ECO:0000256" key="1">
    <source>
        <dbReference type="ARBA" id="ARBA00007435"/>
    </source>
</evidence>
<dbReference type="EMBL" id="JBHSAF010000001">
    <property type="protein sequence ID" value="MFC3911885.1"/>
    <property type="molecule type" value="Genomic_DNA"/>
</dbReference>
<evidence type="ECO:0000313" key="3">
    <source>
        <dbReference type="EMBL" id="MFC3911885.1"/>
    </source>
</evidence>
<dbReference type="InterPro" id="IPR050190">
    <property type="entry name" value="UPF0213_domain"/>
</dbReference>
<comment type="caution">
    <text evidence="3">The sequence shown here is derived from an EMBL/GenBank/DDBJ whole genome shotgun (WGS) entry which is preliminary data.</text>
</comment>
<comment type="similarity">
    <text evidence="1">Belongs to the UPF0213 family.</text>
</comment>
<dbReference type="InterPro" id="IPR000305">
    <property type="entry name" value="GIY-YIG_endonuc"/>
</dbReference>
<evidence type="ECO:0000259" key="2">
    <source>
        <dbReference type="PROSITE" id="PS50164"/>
    </source>
</evidence>
<dbReference type="PROSITE" id="PS50164">
    <property type="entry name" value="GIY_YIG"/>
    <property type="match status" value="1"/>
</dbReference>
<organism evidence="3 4">
    <name type="scientific">Pseudaeromonas sharmana</name>
    <dbReference type="NCBI Taxonomy" id="328412"/>
    <lineage>
        <taxon>Bacteria</taxon>
        <taxon>Pseudomonadati</taxon>
        <taxon>Pseudomonadota</taxon>
        <taxon>Gammaproteobacteria</taxon>
        <taxon>Aeromonadales</taxon>
        <taxon>Aeromonadaceae</taxon>
        <taxon>Pseudaeromonas</taxon>
    </lineage>
</organism>
<gene>
    <name evidence="3" type="ORF">ACFOSS_00190</name>
</gene>
<feature type="domain" description="GIY-YIG" evidence="2">
    <location>
        <begin position="2"/>
        <end position="77"/>
    </location>
</feature>
<dbReference type="PANTHER" id="PTHR34477">
    <property type="entry name" value="UPF0213 PROTEIN YHBQ"/>
    <property type="match status" value="1"/>
</dbReference>
<keyword evidence="4" id="KW-1185">Reference proteome</keyword>
<proteinExistence type="inferred from homology"/>
<dbReference type="Pfam" id="PF01541">
    <property type="entry name" value="GIY-YIG"/>
    <property type="match status" value="1"/>
</dbReference>
<name>A0ABV8CIR9_9GAMM</name>